<dbReference type="Gene3D" id="3.40.50.1820">
    <property type="entry name" value="alpha/beta hydrolase"/>
    <property type="match status" value="1"/>
</dbReference>
<dbReference type="PANTHER" id="PTHR22946:SF12">
    <property type="entry name" value="CONIDIAL PIGMENT BIOSYNTHESIS PROTEIN AYG1 (AFU_ORTHOLOGUE AFUA_2G17550)"/>
    <property type="match status" value="1"/>
</dbReference>
<organism evidence="3 4">
    <name type="scientific">Rhodococcus gannanensis</name>
    <dbReference type="NCBI Taxonomy" id="1960308"/>
    <lineage>
        <taxon>Bacteria</taxon>
        <taxon>Bacillati</taxon>
        <taxon>Actinomycetota</taxon>
        <taxon>Actinomycetes</taxon>
        <taxon>Mycobacteriales</taxon>
        <taxon>Nocardiaceae</taxon>
        <taxon>Rhodococcus</taxon>
    </lineage>
</organism>
<dbReference type="InterPro" id="IPR001375">
    <property type="entry name" value="Peptidase_S9_cat"/>
</dbReference>
<dbReference type="EC" id="3.4.-.-" evidence="3"/>
<dbReference type="SUPFAM" id="SSF53474">
    <property type="entry name" value="alpha/beta-Hydrolases"/>
    <property type="match status" value="1"/>
</dbReference>
<dbReference type="Pfam" id="PF00326">
    <property type="entry name" value="Peptidase_S9"/>
    <property type="match status" value="1"/>
</dbReference>
<comment type="similarity">
    <text evidence="1">Belongs to the AB hydrolase superfamily.</text>
</comment>
<evidence type="ECO:0000313" key="3">
    <source>
        <dbReference type="EMBL" id="MFD1812640.1"/>
    </source>
</evidence>
<reference evidence="4" key="1">
    <citation type="journal article" date="2019" name="Int. J. Syst. Evol. Microbiol.">
        <title>The Global Catalogue of Microorganisms (GCM) 10K type strain sequencing project: providing services to taxonomists for standard genome sequencing and annotation.</title>
        <authorList>
            <consortium name="The Broad Institute Genomics Platform"/>
            <consortium name="The Broad Institute Genome Sequencing Center for Infectious Disease"/>
            <person name="Wu L."/>
            <person name="Ma J."/>
        </authorList>
    </citation>
    <scope>NUCLEOTIDE SEQUENCE [LARGE SCALE GENOMIC DNA]</scope>
    <source>
        <strain evidence="4">DT72</strain>
    </source>
</reference>
<evidence type="ECO:0000256" key="1">
    <source>
        <dbReference type="ARBA" id="ARBA00008645"/>
    </source>
</evidence>
<evidence type="ECO:0000313" key="4">
    <source>
        <dbReference type="Proteomes" id="UP001597286"/>
    </source>
</evidence>
<name>A0ABW4P595_9NOCA</name>
<keyword evidence="3" id="KW-0378">Hydrolase</keyword>
<accession>A0ABW4P595</accession>
<dbReference type="InterPro" id="IPR050261">
    <property type="entry name" value="FrsA_esterase"/>
</dbReference>
<dbReference type="Proteomes" id="UP001597286">
    <property type="component" value="Unassembled WGS sequence"/>
</dbReference>
<dbReference type="PANTHER" id="PTHR22946">
    <property type="entry name" value="DIENELACTONE HYDROLASE DOMAIN-CONTAINING PROTEIN-RELATED"/>
    <property type="match status" value="1"/>
</dbReference>
<evidence type="ECO:0000259" key="2">
    <source>
        <dbReference type="Pfam" id="PF00326"/>
    </source>
</evidence>
<dbReference type="Gene3D" id="1.20.1440.110">
    <property type="entry name" value="acylaminoacyl peptidase"/>
    <property type="match status" value="1"/>
</dbReference>
<sequence length="412" mass="45432">MTEFFSPRPHRAFSKGFYKSDDFDYEVRGLLGAASHGNTDAGEVLATIDGVAEGDHEHWFQAWHDTGSRVRALADDAAKAGDSVSASAAYLRASTYFGVAVNAVSGLESDDLLVPTFRLQRSSWEGFVDTTDRVVERVEIPYEGDTMPGWFFRPSPESATRRTLVMVNGSDGATSGLWNTGAAGALARGYNVLIFDGPGQQSLLFERGIGFRPDWEAVLTPVVDFLLQRADVDGDRLALYGISQGGYWIARALAYEHRFAAAIADPGVVDVAASWNKNLPSSLLKLFREGKKDAFDRDMALGMKFSRATARTWKFRARPYAKDSYFDTLTEVHRYTLTDDEATRITTPLFLADPEDEQFWPGQSEELAAGVSGPTELSRFTAAEGANFHCQPMARQLTDARMFGWLGTVLPR</sequence>
<dbReference type="EMBL" id="JBHUFB010000009">
    <property type="protein sequence ID" value="MFD1812640.1"/>
    <property type="molecule type" value="Genomic_DNA"/>
</dbReference>
<comment type="caution">
    <text evidence="3">The sequence shown here is derived from an EMBL/GenBank/DDBJ whole genome shotgun (WGS) entry which is preliminary data.</text>
</comment>
<protein>
    <submittedName>
        <fullName evidence="3">Alpha/beta hydrolase family protein</fullName>
        <ecNumber evidence="3">3.4.-.-</ecNumber>
    </submittedName>
</protein>
<dbReference type="GO" id="GO:0016787">
    <property type="term" value="F:hydrolase activity"/>
    <property type="evidence" value="ECO:0007669"/>
    <property type="project" value="UniProtKB-KW"/>
</dbReference>
<dbReference type="InterPro" id="IPR029058">
    <property type="entry name" value="AB_hydrolase_fold"/>
</dbReference>
<proteinExistence type="inferred from homology"/>
<keyword evidence="4" id="KW-1185">Reference proteome</keyword>
<dbReference type="RefSeq" id="WP_378485138.1">
    <property type="nucleotide sequence ID" value="NZ_JBHUFB010000009.1"/>
</dbReference>
<gene>
    <name evidence="3" type="ORF">ACFSJG_10475</name>
</gene>
<feature type="domain" description="Peptidase S9 prolyl oligopeptidase catalytic" evidence="2">
    <location>
        <begin position="221"/>
        <end position="276"/>
    </location>
</feature>